<protein>
    <submittedName>
        <fullName evidence="6">Fructan hydrolase</fullName>
    </submittedName>
</protein>
<sequence length="559" mass="63688">MKKVLSILSLICLSGNVLLSSISCTNNNTSNKEDANKEVENLTKINLINGSRLTSPNYNERYYNKFHVDTPDKKGMLNDMQGAWFDGTYWHLYFLYNSEANYNENGEQIGKNGTEWFHMQTKDFVNYEYKGLAVKKWNSKGWGDAAGGTLFIDKDGDFNVKNLKNGRVSISTGYGGEKGQNILAYYSNPGENGEGNDFGYNFNPLNDSEPILKNNQPEGTYPDFRDPHFFKKDGKFIMYVSQLDKFGVYVSENPLKGYEHKGDYYAKHAMVECANLFELNVNGDKNSKKYIMIYGGNGNNDNGQPEFIDNLGTGTYYSIGHLNENFVFVEEQGPKRLDFGADFYAAKFFEDTKENDDDLGKYLIGTGWMSSWDYNRIVPNTGYWGNMSLARKILLVKNDEGIYSLKQSFIDNENLESSSYGNESFFVDRTLKGGSYKLDLEFKNTDKSKGIINLVFNDETYKNTLKLDFNDNQISTYRSSLDETIKNNNGFIQKRKYSANINKLNKAKISLYVDTTSIEAIMPDGSTISLVKFPDGKSVEKLTLESSTKISFNYDYYQY</sequence>
<dbReference type="Gene3D" id="2.115.10.20">
    <property type="entry name" value="Glycosyl hydrolase domain, family 43"/>
    <property type="match status" value="1"/>
</dbReference>
<comment type="similarity">
    <text evidence="1">Belongs to the glycosyl hydrolase 32 family.</text>
</comment>
<dbReference type="KEGG" id="sll:SLITO_v1c05310"/>
<gene>
    <name evidence="6" type="ORF">SLITO_v1c05310</name>
</gene>
<feature type="chain" id="PRO_5005470846" evidence="4">
    <location>
        <begin position="20"/>
        <end position="559"/>
    </location>
</feature>
<keyword evidence="7" id="KW-1185">Reference proteome</keyword>
<dbReference type="SUPFAM" id="SSF49899">
    <property type="entry name" value="Concanavalin A-like lectins/glucanases"/>
    <property type="match status" value="1"/>
</dbReference>
<keyword evidence="3" id="KW-0326">Glycosidase</keyword>
<evidence type="ECO:0000256" key="4">
    <source>
        <dbReference type="SAM" id="SignalP"/>
    </source>
</evidence>
<proteinExistence type="inferred from homology"/>
<dbReference type="EMBL" id="CP012357">
    <property type="protein sequence ID" value="AKX34177.1"/>
    <property type="molecule type" value="Genomic_DNA"/>
</dbReference>
<dbReference type="InterPro" id="IPR013320">
    <property type="entry name" value="ConA-like_dom_sf"/>
</dbReference>
<evidence type="ECO:0000256" key="1">
    <source>
        <dbReference type="ARBA" id="ARBA00009902"/>
    </source>
</evidence>
<accession>A0A0K1W250</accession>
<dbReference type="STRING" id="216942.SLITO_v1c05310"/>
<feature type="signal peptide" evidence="4">
    <location>
        <begin position="1"/>
        <end position="19"/>
    </location>
</feature>
<dbReference type="InterPro" id="IPR013148">
    <property type="entry name" value="Glyco_hydro_32_N"/>
</dbReference>
<feature type="domain" description="Glycosyl hydrolase family 32 N-terminal" evidence="5">
    <location>
        <begin position="73"/>
        <end position="400"/>
    </location>
</feature>
<organism evidence="6 7">
    <name type="scientific">Spiroplasma litorale</name>
    <dbReference type="NCBI Taxonomy" id="216942"/>
    <lineage>
        <taxon>Bacteria</taxon>
        <taxon>Bacillati</taxon>
        <taxon>Mycoplasmatota</taxon>
        <taxon>Mollicutes</taxon>
        <taxon>Entomoplasmatales</taxon>
        <taxon>Spiroplasmataceae</taxon>
        <taxon>Spiroplasma</taxon>
    </lineage>
</organism>
<evidence type="ECO:0000313" key="7">
    <source>
        <dbReference type="Proteomes" id="UP000067476"/>
    </source>
</evidence>
<reference evidence="6 7" key="1">
    <citation type="journal article" date="2015" name="Genome Announc.">
        <title>Complete Genome Sequence of Spiroplasma litorale TN-1T (DSM 21781), a Bacterium Isolated from a Green-Eyed Horsefly (Tabanus nigrovittatus).</title>
        <authorList>
            <person name="Lo W.S."/>
            <person name="Lai Y.C."/>
            <person name="Lien Y.W."/>
            <person name="Wang T.H."/>
            <person name="Kuo C.H."/>
        </authorList>
    </citation>
    <scope>NUCLEOTIDE SEQUENCE [LARGE SCALE GENOMIC DNA]</scope>
    <source>
        <strain evidence="6 7">TN-1</strain>
    </source>
</reference>
<dbReference type="PROSITE" id="PS51257">
    <property type="entry name" value="PROKAR_LIPOPROTEIN"/>
    <property type="match status" value="1"/>
</dbReference>
<dbReference type="GO" id="GO:0005987">
    <property type="term" value="P:sucrose catabolic process"/>
    <property type="evidence" value="ECO:0007669"/>
    <property type="project" value="TreeGrafter"/>
</dbReference>
<dbReference type="Pfam" id="PF00251">
    <property type="entry name" value="Glyco_hydro_32N"/>
    <property type="match status" value="1"/>
</dbReference>
<dbReference type="Proteomes" id="UP000067476">
    <property type="component" value="Chromosome"/>
</dbReference>
<dbReference type="InterPro" id="IPR001362">
    <property type="entry name" value="Glyco_hydro_32"/>
</dbReference>
<dbReference type="Gene3D" id="2.60.120.560">
    <property type="entry name" value="Exo-inulinase, domain 1"/>
    <property type="match status" value="1"/>
</dbReference>
<dbReference type="RefSeq" id="WP_075058272.1">
    <property type="nucleotide sequence ID" value="NZ_CP012357.1"/>
</dbReference>
<dbReference type="OrthoDB" id="387639at2"/>
<dbReference type="SMART" id="SM00640">
    <property type="entry name" value="Glyco_32"/>
    <property type="match status" value="1"/>
</dbReference>
<evidence type="ECO:0000256" key="3">
    <source>
        <dbReference type="ARBA" id="ARBA00023295"/>
    </source>
</evidence>
<dbReference type="PATRIC" id="fig|216942.3.peg.533"/>
<dbReference type="InterPro" id="IPR023296">
    <property type="entry name" value="Glyco_hydro_beta-prop_sf"/>
</dbReference>
<keyword evidence="4" id="KW-0732">Signal</keyword>
<dbReference type="CDD" id="cd18622">
    <property type="entry name" value="GH32_Inu-like"/>
    <property type="match status" value="1"/>
</dbReference>
<keyword evidence="2 6" id="KW-0378">Hydrolase</keyword>
<dbReference type="PANTHER" id="PTHR42800">
    <property type="entry name" value="EXOINULINASE INUD (AFU_ORTHOLOGUE AFUA_5G00480)"/>
    <property type="match status" value="1"/>
</dbReference>
<evidence type="ECO:0000259" key="5">
    <source>
        <dbReference type="Pfam" id="PF00251"/>
    </source>
</evidence>
<dbReference type="AlphaFoldDB" id="A0A0K1W250"/>
<name>A0A0K1W250_9MOLU</name>
<dbReference type="SUPFAM" id="SSF75005">
    <property type="entry name" value="Arabinanase/levansucrase/invertase"/>
    <property type="match status" value="1"/>
</dbReference>
<dbReference type="PANTHER" id="PTHR42800:SF1">
    <property type="entry name" value="EXOINULINASE INUD (AFU_ORTHOLOGUE AFUA_5G00480)"/>
    <property type="match status" value="1"/>
</dbReference>
<evidence type="ECO:0000256" key="2">
    <source>
        <dbReference type="ARBA" id="ARBA00022801"/>
    </source>
</evidence>
<dbReference type="GO" id="GO:0004575">
    <property type="term" value="F:sucrose alpha-glucosidase activity"/>
    <property type="evidence" value="ECO:0007669"/>
    <property type="project" value="TreeGrafter"/>
</dbReference>
<dbReference type="GO" id="GO:0005737">
    <property type="term" value="C:cytoplasm"/>
    <property type="evidence" value="ECO:0007669"/>
    <property type="project" value="TreeGrafter"/>
</dbReference>
<evidence type="ECO:0000313" key="6">
    <source>
        <dbReference type="EMBL" id="AKX34177.1"/>
    </source>
</evidence>